<sequence length="111" mass="11211">MVTGAALRVMCRTTTEPGATWDRTVPATASGSVAKASPPATSHCTAVSPSGASARSASSSWQPPGNLKYGTVRSTPAARISRSARRTSAANSPGSRAGSPQQGPSAKAWWA</sequence>
<organism evidence="2 3">
    <name type="scientific">Streptomyces sodiiphilus</name>
    <dbReference type="NCBI Taxonomy" id="226217"/>
    <lineage>
        <taxon>Bacteria</taxon>
        <taxon>Bacillati</taxon>
        <taxon>Actinomycetota</taxon>
        <taxon>Actinomycetes</taxon>
        <taxon>Kitasatosporales</taxon>
        <taxon>Streptomycetaceae</taxon>
        <taxon>Streptomyces</taxon>
    </lineage>
</organism>
<accession>A0ABN2P3Q1</accession>
<comment type="caution">
    <text evidence="2">The sequence shown here is derived from an EMBL/GenBank/DDBJ whole genome shotgun (WGS) entry which is preliminary data.</text>
</comment>
<evidence type="ECO:0000256" key="1">
    <source>
        <dbReference type="SAM" id="MobiDB-lite"/>
    </source>
</evidence>
<evidence type="ECO:0000313" key="3">
    <source>
        <dbReference type="Proteomes" id="UP001501303"/>
    </source>
</evidence>
<keyword evidence="3" id="KW-1185">Reference proteome</keyword>
<feature type="region of interest" description="Disordered" evidence="1">
    <location>
        <begin position="17"/>
        <end position="111"/>
    </location>
</feature>
<evidence type="ECO:0000313" key="2">
    <source>
        <dbReference type="EMBL" id="GAA1911341.1"/>
    </source>
</evidence>
<feature type="compositionally biased region" description="Low complexity" evidence="1">
    <location>
        <begin position="73"/>
        <end position="93"/>
    </location>
</feature>
<name>A0ABN2P3Q1_9ACTN</name>
<reference evidence="2 3" key="1">
    <citation type="journal article" date="2019" name="Int. J. Syst. Evol. Microbiol.">
        <title>The Global Catalogue of Microorganisms (GCM) 10K type strain sequencing project: providing services to taxonomists for standard genome sequencing and annotation.</title>
        <authorList>
            <consortium name="The Broad Institute Genomics Platform"/>
            <consortium name="The Broad Institute Genome Sequencing Center for Infectious Disease"/>
            <person name="Wu L."/>
            <person name="Ma J."/>
        </authorList>
    </citation>
    <scope>NUCLEOTIDE SEQUENCE [LARGE SCALE GENOMIC DNA]</scope>
    <source>
        <strain evidence="2 3">JCM 13581</strain>
    </source>
</reference>
<dbReference type="Proteomes" id="UP001501303">
    <property type="component" value="Unassembled WGS sequence"/>
</dbReference>
<proteinExistence type="predicted"/>
<dbReference type="EMBL" id="BAAAMJ010000018">
    <property type="protein sequence ID" value="GAA1911341.1"/>
    <property type="molecule type" value="Genomic_DNA"/>
</dbReference>
<feature type="compositionally biased region" description="Low complexity" evidence="1">
    <location>
        <begin position="46"/>
        <end position="60"/>
    </location>
</feature>
<gene>
    <name evidence="2" type="ORF">GCM10009716_21690</name>
</gene>
<protein>
    <submittedName>
        <fullName evidence="2">Uncharacterized protein</fullName>
    </submittedName>
</protein>